<dbReference type="PATRIC" id="fig|1401328.3.peg.238"/>
<accession>V9TTI3</accession>
<dbReference type="InterPro" id="IPR013528">
    <property type="entry name" value="HMG_CoA_synth_N"/>
</dbReference>
<dbReference type="HOGENOM" id="CLU_008065_3_2_5"/>
<reference evidence="5 6" key="1">
    <citation type="journal article" date="2013" name="PLoS ONE">
        <title>Bacterial endosymbiosis in a chordate host: long-term co-evolution and conservation of secondary metabolism.</title>
        <authorList>
            <person name="Kwan J.C."/>
            <person name="Schmidt E.W."/>
        </authorList>
    </citation>
    <scope>NUCLEOTIDE SEQUENCE [LARGE SCALE GENOMIC DNA]</scope>
    <source>
        <strain evidence="6">faulkneri L5</strain>
    </source>
</reference>
<dbReference type="Proteomes" id="UP000018700">
    <property type="component" value="Chromosome"/>
</dbReference>
<proteinExistence type="inferred from homology"/>
<dbReference type="CDD" id="cd00827">
    <property type="entry name" value="init_cond_enzymes"/>
    <property type="match status" value="1"/>
</dbReference>
<comment type="similarity">
    <text evidence="1">Belongs to the thiolase-like superfamily. HMG-CoA synthase family.</text>
</comment>
<dbReference type="InterPro" id="IPR013746">
    <property type="entry name" value="HMG_CoA_synt_C_dom"/>
</dbReference>
<dbReference type="Pfam" id="PF08540">
    <property type="entry name" value="HMG_CoA_synt_C"/>
    <property type="match status" value="1"/>
</dbReference>
<sequence>MKYLFDCLRVDLSFGTGEIYMSDLIGIKALGFYGGRIFLDVGELAIARGLAPKRFENLLMRRKSLAMPFEDPVSFAVNAAKRVLDTLVSNDKNRIRLLIIASESGIDFGKSMGAYVHKHLGLIPQCRQFEIKQACYGGTAALRMAQAWIASEGRTIPGGGMALVITTDIARPVRYSYAEPSQGSAAIAILVGSDPQLFALDFGASGIHTFEVADACRPTPELETGDADLSLISYLNCVEQTFARYREIVGEVSFTKHFAGLAFHAPFGGMVRGAHRTLMRKLGVKNQAEIDADFALRLMPSLIYCQEVGNVYSSTVFLALAGILDLLANRPGVRIGLFSYGSGCCSEFYSGVVQNDAVETLKINSVSDALAGRQHISVSRYDNIIDSSPSLSGISDATVGRTVAKNSVTDIYDNEFSEKSLLVLERVEGYRRIYSWS</sequence>
<dbReference type="Pfam" id="PF01154">
    <property type="entry name" value="HMG_CoA_synt_N"/>
    <property type="match status" value="1"/>
</dbReference>
<dbReference type="PANTHER" id="PTHR43323">
    <property type="entry name" value="3-HYDROXY-3-METHYLGLUTARYL COENZYME A SYNTHASE"/>
    <property type="match status" value="1"/>
</dbReference>
<feature type="domain" description="Hydroxymethylglutaryl-coenzyme A synthase N-terminal" evidence="3">
    <location>
        <begin position="25"/>
        <end position="194"/>
    </location>
</feature>
<keyword evidence="2" id="KW-0808">Transferase</keyword>
<dbReference type="GO" id="GO:0006084">
    <property type="term" value="P:acetyl-CoA metabolic process"/>
    <property type="evidence" value="ECO:0007669"/>
    <property type="project" value="InterPro"/>
</dbReference>
<protein>
    <submittedName>
        <fullName evidence="5">PtzI</fullName>
    </submittedName>
</protein>
<dbReference type="KEGG" id="efk:P856_248"/>
<dbReference type="STRING" id="1401328.P856_248"/>
<evidence type="ECO:0000256" key="2">
    <source>
        <dbReference type="ARBA" id="ARBA00022679"/>
    </source>
</evidence>
<organism evidence="5 6">
    <name type="scientific">Candidatus Endolissoclinum faulkneri L5</name>
    <dbReference type="NCBI Taxonomy" id="1401328"/>
    <lineage>
        <taxon>Bacteria</taxon>
        <taxon>Pseudomonadati</taxon>
        <taxon>Pseudomonadota</taxon>
        <taxon>Alphaproteobacteria</taxon>
        <taxon>Rhodospirillales</taxon>
        <taxon>Rhodospirillaceae</taxon>
        <taxon>Candidatus Endolissoclinum</taxon>
    </lineage>
</organism>
<gene>
    <name evidence="5" type="primary">pksG</name>
    <name evidence="5" type="ORF">P856_248</name>
</gene>
<dbReference type="GO" id="GO:0004421">
    <property type="term" value="F:hydroxymethylglutaryl-CoA synthase activity"/>
    <property type="evidence" value="ECO:0007669"/>
    <property type="project" value="InterPro"/>
</dbReference>
<dbReference type="SUPFAM" id="SSF53901">
    <property type="entry name" value="Thiolase-like"/>
    <property type="match status" value="2"/>
</dbReference>
<evidence type="ECO:0000259" key="4">
    <source>
        <dbReference type="Pfam" id="PF08540"/>
    </source>
</evidence>
<feature type="domain" description="Hydroxymethylglutaryl-coenzyme A synthase C-terminal" evidence="4">
    <location>
        <begin position="285"/>
        <end position="386"/>
    </location>
</feature>
<dbReference type="InterPro" id="IPR016039">
    <property type="entry name" value="Thiolase-like"/>
</dbReference>
<evidence type="ECO:0000256" key="1">
    <source>
        <dbReference type="ARBA" id="ARBA00007061"/>
    </source>
</evidence>
<dbReference type="eggNOG" id="COG3425">
    <property type="taxonomic scope" value="Bacteria"/>
</dbReference>
<evidence type="ECO:0000313" key="5">
    <source>
        <dbReference type="EMBL" id="AHC73477.1"/>
    </source>
</evidence>
<evidence type="ECO:0000259" key="3">
    <source>
        <dbReference type="Pfam" id="PF01154"/>
    </source>
</evidence>
<dbReference type="RefSeq" id="WP_227028678.1">
    <property type="nucleotide sequence ID" value="NZ_CP006745.1"/>
</dbReference>
<name>V9TTI3_9PROT</name>
<evidence type="ECO:0000313" key="6">
    <source>
        <dbReference type="Proteomes" id="UP000018700"/>
    </source>
</evidence>
<dbReference type="Gene3D" id="3.40.47.10">
    <property type="match status" value="2"/>
</dbReference>
<dbReference type="PANTHER" id="PTHR43323:SF2">
    <property type="entry name" value="HYDROXYMETHYLGLUTARYL-COA SYNTHASE"/>
    <property type="match status" value="1"/>
</dbReference>
<dbReference type="EMBL" id="CP006745">
    <property type="protein sequence ID" value="AHC73477.1"/>
    <property type="molecule type" value="Genomic_DNA"/>
</dbReference>
<keyword evidence="6" id="KW-1185">Reference proteome</keyword>
<dbReference type="AlphaFoldDB" id="V9TTI3"/>